<dbReference type="InterPro" id="IPR006059">
    <property type="entry name" value="SBP"/>
</dbReference>
<reference evidence="5" key="1">
    <citation type="submission" date="2023-01" db="EMBL/GenBank/DDBJ databases">
        <title>Draft genome sequence of Nocardiopsis sp. LSu2-4 isolated from halophytes.</title>
        <authorList>
            <person name="Duangmal K."/>
            <person name="Chantavorakit T."/>
        </authorList>
    </citation>
    <scope>NUCLEOTIDE SEQUENCE</scope>
    <source>
        <strain evidence="5">LSu2-4</strain>
    </source>
</reference>
<keyword evidence="3" id="KW-0732">Signal</keyword>
<evidence type="ECO:0000256" key="4">
    <source>
        <dbReference type="SAM" id="MobiDB-lite"/>
    </source>
</evidence>
<evidence type="ECO:0000256" key="3">
    <source>
        <dbReference type="ARBA" id="ARBA00022729"/>
    </source>
</evidence>
<comment type="caution">
    <text evidence="5">The sequence shown here is derived from an EMBL/GenBank/DDBJ whole genome shotgun (WGS) entry which is preliminary data.</text>
</comment>
<dbReference type="SUPFAM" id="SSF53850">
    <property type="entry name" value="Periplasmic binding protein-like II"/>
    <property type="match status" value="1"/>
</dbReference>
<organism evidence="5 6">
    <name type="scientific">Nocardiopsis suaedae</name>
    <dbReference type="NCBI Taxonomy" id="3018444"/>
    <lineage>
        <taxon>Bacteria</taxon>
        <taxon>Bacillati</taxon>
        <taxon>Actinomycetota</taxon>
        <taxon>Actinomycetes</taxon>
        <taxon>Streptosporangiales</taxon>
        <taxon>Nocardiopsidaceae</taxon>
        <taxon>Nocardiopsis</taxon>
    </lineage>
</organism>
<keyword evidence="6" id="KW-1185">Reference proteome</keyword>
<keyword evidence="2" id="KW-0813">Transport</keyword>
<dbReference type="EMBL" id="JAQFWP010000003">
    <property type="protein sequence ID" value="MDA2803439.1"/>
    <property type="molecule type" value="Genomic_DNA"/>
</dbReference>
<dbReference type="PANTHER" id="PTHR30061">
    <property type="entry name" value="MALTOSE-BINDING PERIPLASMIC PROTEIN"/>
    <property type="match status" value="1"/>
</dbReference>
<protein>
    <submittedName>
        <fullName evidence="5">ABC transporter substrate-binding protein</fullName>
    </submittedName>
</protein>
<name>A0ABT4TFG3_9ACTN</name>
<feature type="compositionally biased region" description="Basic and acidic residues" evidence="4">
    <location>
        <begin position="1"/>
        <end position="13"/>
    </location>
</feature>
<dbReference type="CDD" id="cd14748">
    <property type="entry name" value="PBP2_UgpB"/>
    <property type="match status" value="1"/>
</dbReference>
<sequence>MPSKRFDSLEAHVTRPLTPRPVPARPAARPACALLAAGLLATACSPSSDEGDASVLTSLDYNIAEPQNSATGQMLKACAEQAGVTVEREELPREQLMPRLLQGASQQDLPDLMLIDNPDLPQVAASGALVPLEEAGVSTDGFYPSVLEAGTHDDTLYGIATGVNGLALFYDTAKLEDAGVEPPETWDDLRSAAEELTSGDTNGLAFSAIGHEEGTWTFEPFFWSNGAELTQVDSPEAVEALQLWSDLVEDGSVSQSAVNWTQADVKDQFVGGRAAMMVNGSWQLPVLAEEDVEYGVVPLPVPEAGTEPAPPMGGEVWAVARNGEEREAKAVEVLQCLVEDGNMTEWAELNAYVPGKEELARQLAEDDPGMAPFVESVPSARSRTAELGADYPEVSSALADAIQSVLAGDAEPEEALSQAQESVPAS</sequence>
<proteinExistence type="inferred from homology"/>
<evidence type="ECO:0000313" key="5">
    <source>
        <dbReference type="EMBL" id="MDA2803439.1"/>
    </source>
</evidence>
<accession>A0ABT4TFG3</accession>
<dbReference type="Proteomes" id="UP001165685">
    <property type="component" value="Unassembled WGS sequence"/>
</dbReference>
<comment type="similarity">
    <text evidence="1">Belongs to the bacterial solute-binding protein 1 family.</text>
</comment>
<evidence type="ECO:0000256" key="2">
    <source>
        <dbReference type="ARBA" id="ARBA00022448"/>
    </source>
</evidence>
<dbReference type="RefSeq" id="WP_270675917.1">
    <property type="nucleotide sequence ID" value="NZ_JAQFWP010000003.1"/>
</dbReference>
<gene>
    <name evidence="5" type="ORF">O4U47_02845</name>
</gene>
<dbReference type="Gene3D" id="3.40.190.10">
    <property type="entry name" value="Periplasmic binding protein-like II"/>
    <property type="match status" value="2"/>
</dbReference>
<evidence type="ECO:0000313" key="6">
    <source>
        <dbReference type="Proteomes" id="UP001165685"/>
    </source>
</evidence>
<dbReference type="Pfam" id="PF13416">
    <property type="entry name" value="SBP_bac_8"/>
    <property type="match status" value="1"/>
</dbReference>
<feature type="region of interest" description="Disordered" evidence="4">
    <location>
        <begin position="1"/>
        <end position="25"/>
    </location>
</feature>
<dbReference type="PANTHER" id="PTHR30061:SF50">
    <property type="entry name" value="MALTOSE_MALTODEXTRIN-BINDING PERIPLASMIC PROTEIN"/>
    <property type="match status" value="1"/>
</dbReference>
<evidence type="ECO:0000256" key="1">
    <source>
        <dbReference type="ARBA" id="ARBA00008520"/>
    </source>
</evidence>